<gene>
    <name evidence="3" type="ORF">F8C67_13060</name>
</gene>
<dbReference type="RefSeq" id="WP_151668309.1">
    <property type="nucleotide sequence ID" value="NZ_WBVO01000013.1"/>
</dbReference>
<feature type="region of interest" description="Disordered" evidence="1">
    <location>
        <begin position="276"/>
        <end position="298"/>
    </location>
</feature>
<keyword evidence="4" id="KW-1185">Reference proteome</keyword>
<feature type="chain" id="PRO_5027097398" evidence="2">
    <location>
        <begin position="21"/>
        <end position="298"/>
    </location>
</feature>
<dbReference type="Proteomes" id="UP000468650">
    <property type="component" value="Unassembled WGS sequence"/>
</dbReference>
<name>A0A6N6RKG0_9FLAO</name>
<evidence type="ECO:0000256" key="2">
    <source>
        <dbReference type="SAM" id="SignalP"/>
    </source>
</evidence>
<proteinExistence type="predicted"/>
<evidence type="ECO:0000256" key="1">
    <source>
        <dbReference type="SAM" id="MobiDB-lite"/>
    </source>
</evidence>
<accession>A0A6N6RKG0</accession>
<feature type="signal peptide" evidence="2">
    <location>
        <begin position="1"/>
        <end position="20"/>
    </location>
</feature>
<evidence type="ECO:0000313" key="4">
    <source>
        <dbReference type="Proteomes" id="UP000468650"/>
    </source>
</evidence>
<keyword evidence="2" id="KW-0732">Signal</keyword>
<comment type="caution">
    <text evidence="3">The sequence shown here is derived from an EMBL/GenBank/DDBJ whole genome shotgun (WGS) entry which is preliminary data.</text>
</comment>
<evidence type="ECO:0000313" key="3">
    <source>
        <dbReference type="EMBL" id="KAB2806792.1"/>
    </source>
</evidence>
<sequence>MRLYSTLLLSVLTISLWAQEADSVYNALLPILKEEGQNSRMLPTQEERNEAAQKFIDALDEICSYPEAMNFTFDGVSNMSILQSPDEHLRLFTFMVPQRNLTYAHHGYLIYDGGEEYKHIELIDNAMGGRALTFRLLPPTQWFGGLYYDIIEQEKDDQTVYFLLGYRSESAQLQMKFIDAVTFTDGLVRFGSKSFKVGTFNDFENSMPPYRLMMYYSAEYGAMMQWDSNFKGIIMDHVAPPDAAQKGLYISYGPDFTYDGLRWEDENWHLEEGIQFENEMETLPPDSNVPTDLGPRRQ</sequence>
<dbReference type="OrthoDB" id="788168at2"/>
<dbReference type="EMBL" id="WBVO01000013">
    <property type="protein sequence ID" value="KAB2806792.1"/>
    <property type="molecule type" value="Genomic_DNA"/>
</dbReference>
<reference evidence="3 4" key="1">
    <citation type="submission" date="2019-09" db="EMBL/GenBank/DDBJ databases">
        <title>Genomes of family Cryomorphaceae.</title>
        <authorList>
            <person name="Bowman J.P."/>
        </authorList>
    </citation>
    <scope>NUCLEOTIDE SEQUENCE [LARGE SCALE GENOMIC DNA]</scope>
    <source>
        <strain evidence="3 4">LMG 25704</strain>
    </source>
</reference>
<dbReference type="AlphaFoldDB" id="A0A6N6RKG0"/>
<protein>
    <submittedName>
        <fullName evidence="3">Uncharacterized protein</fullName>
    </submittedName>
</protein>
<organism evidence="3 4">
    <name type="scientific">Phaeocystidibacter luteus</name>
    <dbReference type="NCBI Taxonomy" id="911197"/>
    <lineage>
        <taxon>Bacteria</taxon>
        <taxon>Pseudomonadati</taxon>
        <taxon>Bacteroidota</taxon>
        <taxon>Flavobacteriia</taxon>
        <taxon>Flavobacteriales</taxon>
        <taxon>Phaeocystidibacteraceae</taxon>
        <taxon>Phaeocystidibacter</taxon>
    </lineage>
</organism>